<evidence type="ECO:0000256" key="5">
    <source>
        <dbReference type="ARBA" id="ARBA00052218"/>
    </source>
</evidence>
<evidence type="ECO:0000313" key="15">
    <source>
        <dbReference type="Proteomes" id="UP000199548"/>
    </source>
</evidence>
<sequence>MQAQLTAGELAMYARQLKLPGMTIETQLKLKRARVLVVGAGGLGSPVLLYLAGAGVGKIGIVDGDSVSVSNLHRQVLFDQRTVGTSKVEAARDRLLALNGNISVEVHQLFLSRDNAAAICAQYDVVVDGTDNFAAKYLLDEICGMLQIPLVYASIFQFEGQLSVFHWAADPEGPKSYRDLYPAPPSRDMAPNCSEAGVIGVLPGILGTLQANEVVKIITGIGEPISSKLLVFDALTCNTRLLKFKHRKSAVPVEHIDDRCVTPDFEISVAELLDWLKQGKAVALIDVREPHEHQAAAIGGTLIPLATLPERLSELSQAALIVCYCQSGGRSAKAARFLESKEYRTSYSLRGGMNALNASLIEEIACSI</sequence>
<dbReference type="SMART" id="SM00450">
    <property type="entry name" value="RHOD"/>
    <property type="match status" value="1"/>
</dbReference>
<comment type="catalytic activity">
    <reaction evidence="5">
        <text>[molybdopterin-synthase sulfur-carrier protein]-C-terminal Gly-Gly + ATP + H(+) = [molybdopterin-synthase sulfur-carrier protein]-C-terminal Gly-Gly-AMP + diphosphate</text>
        <dbReference type="Rhea" id="RHEA:43616"/>
        <dbReference type="Rhea" id="RHEA-COMP:12159"/>
        <dbReference type="Rhea" id="RHEA-COMP:12202"/>
        <dbReference type="ChEBI" id="CHEBI:15378"/>
        <dbReference type="ChEBI" id="CHEBI:30616"/>
        <dbReference type="ChEBI" id="CHEBI:33019"/>
        <dbReference type="ChEBI" id="CHEBI:90618"/>
        <dbReference type="ChEBI" id="CHEBI:90778"/>
        <dbReference type="EC" id="2.7.7.80"/>
    </reaction>
</comment>
<dbReference type="InterPro" id="IPR045886">
    <property type="entry name" value="ThiF/MoeB/HesA"/>
</dbReference>
<dbReference type="Gene3D" id="3.40.250.10">
    <property type="entry name" value="Rhodanese-like domain"/>
    <property type="match status" value="1"/>
</dbReference>
<evidence type="ECO:0000256" key="12">
    <source>
        <dbReference type="ARBA" id="ARBA00078531"/>
    </source>
</evidence>
<dbReference type="GO" id="GO:0005829">
    <property type="term" value="C:cytosol"/>
    <property type="evidence" value="ECO:0007669"/>
    <property type="project" value="TreeGrafter"/>
</dbReference>
<evidence type="ECO:0000256" key="9">
    <source>
        <dbReference type="ARBA" id="ARBA00073635"/>
    </source>
</evidence>
<evidence type="ECO:0000256" key="2">
    <source>
        <dbReference type="ARBA" id="ARBA00022679"/>
    </source>
</evidence>
<evidence type="ECO:0000256" key="11">
    <source>
        <dbReference type="ARBA" id="ARBA00075328"/>
    </source>
</evidence>
<evidence type="ECO:0000256" key="8">
    <source>
        <dbReference type="ARBA" id="ARBA00066884"/>
    </source>
</evidence>
<dbReference type="Pfam" id="PF00581">
    <property type="entry name" value="Rhodanese"/>
    <property type="match status" value="1"/>
</dbReference>
<dbReference type="SUPFAM" id="SSF69572">
    <property type="entry name" value="Activating enzymes of the ubiquitin-like proteins"/>
    <property type="match status" value="1"/>
</dbReference>
<dbReference type="PROSITE" id="PS50206">
    <property type="entry name" value="RHODANESE_3"/>
    <property type="match status" value="1"/>
</dbReference>
<comment type="subunit">
    <text evidence="7">Homodimer. Forms a stable heterotetrameric complex of 2 MoeB and 2 MoaD during adenylation of MoaD.</text>
</comment>
<dbReference type="InterPro" id="IPR001763">
    <property type="entry name" value="Rhodanese-like_dom"/>
</dbReference>
<dbReference type="CDD" id="cd00757">
    <property type="entry name" value="ThiF_MoeB_HesA_family"/>
    <property type="match status" value="1"/>
</dbReference>
<dbReference type="CDD" id="cd00158">
    <property type="entry name" value="RHOD"/>
    <property type="match status" value="1"/>
</dbReference>
<dbReference type="InterPro" id="IPR000594">
    <property type="entry name" value="ThiF_NAD_FAD-bd"/>
</dbReference>
<evidence type="ECO:0000256" key="1">
    <source>
        <dbReference type="ARBA" id="ARBA00009919"/>
    </source>
</evidence>
<feature type="domain" description="Rhodanese" evidence="13">
    <location>
        <begin position="278"/>
        <end position="365"/>
    </location>
</feature>
<accession>A0A1I3WCI8</accession>
<dbReference type="InterPro" id="IPR036873">
    <property type="entry name" value="Rhodanese-like_dom_sf"/>
</dbReference>
<dbReference type="PANTHER" id="PTHR10953">
    <property type="entry name" value="UBIQUITIN-ACTIVATING ENZYME E1"/>
    <property type="match status" value="1"/>
</dbReference>
<keyword evidence="2 14" id="KW-0808">Transferase</keyword>
<keyword evidence="14" id="KW-0548">Nucleotidyltransferase</keyword>
<reference evidence="14 15" key="1">
    <citation type="submission" date="2016-10" db="EMBL/GenBank/DDBJ databases">
        <authorList>
            <person name="de Groot N.N."/>
        </authorList>
    </citation>
    <scope>NUCLEOTIDE SEQUENCE [LARGE SCALE GENOMIC DNA]</scope>
    <source>
        <strain evidence="14 15">LMG 23650</strain>
    </source>
</reference>
<evidence type="ECO:0000256" key="4">
    <source>
        <dbReference type="ARBA" id="ARBA00022840"/>
    </source>
</evidence>
<protein>
    <recommendedName>
        <fullName evidence="9">Molybdopterin-synthase adenylyltransferase</fullName>
        <ecNumber evidence="8">2.7.7.80</ecNumber>
    </recommendedName>
    <alternativeName>
        <fullName evidence="12">MoaD protein adenylase</fullName>
    </alternativeName>
    <alternativeName>
        <fullName evidence="10">Molybdopterin-converting factor subunit 1 adenylase</fullName>
    </alternativeName>
    <alternativeName>
        <fullName evidence="11">Sulfur carrier protein MoaD adenylyltransferase</fullName>
    </alternativeName>
</protein>
<name>A0A1I3WCI8_9BURK</name>
<evidence type="ECO:0000256" key="7">
    <source>
        <dbReference type="ARBA" id="ARBA00063809"/>
    </source>
</evidence>
<evidence type="ECO:0000256" key="6">
    <source>
        <dbReference type="ARBA" id="ARBA00055169"/>
    </source>
</evidence>
<dbReference type="RefSeq" id="WP_091020546.1">
    <property type="nucleotide sequence ID" value="NZ_CP041744.1"/>
</dbReference>
<dbReference type="EC" id="2.7.7.80" evidence="8"/>
<dbReference type="Gene3D" id="3.40.50.720">
    <property type="entry name" value="NAD(P)-binding Rossmann-like Domain"/>
    <property type="match status" value="1"/>
</dbReference>
<comment type="similarity">
    <text evidence="1">Belongs to the HesA/MoeB/ThiF family.</text>
</comment>
<dbReference type="STRING" id="420953.SAMN05192543_11724"/>
<evidence type="ECO:0000256" key="3">
    <source>
        <dbReference type="ARBA" id="ARBA00022741"/>
    </source>
</evidence>
<dbReference type="OrthoDB" id="9804286at2"/>
<dbReference type="FunFam" id="3.40.50.720:FF:000033">
    <property type="entry name" value="Adenylyltransferase and sulfurtransferase MOCS3"/>
    <property type="match status" value="1"/>
</dbReference>
<comment type="function">
    <text evidence="6">Catalyzes the adenylation by ATP of the carboxyl group of the C-terminal glycine of sulfur carrier protein MoaD.</text>
</comment>
<evidence type="ECO:0000313" key="14">
    <source>
        <dbReference type="EMBL" id="SFK04126.1"/>
    </source>
</evidence>
<dbReference type="AlphaFoldDB" id="A0A1I3WCI8"/>
<dbReference type="EMBL" id="FOQU01000017">
    <property type="protein sequence ID" value="SFK04126.1"/>
    <property type="molecule type" value="Genomic_DNA"/>
</dbReference>
<keyword evidence="3" id="KW-0547">Nucleotide-binding</keyword>
<dbReference type="PANTHER" id="PTHR10953:SF102">
    <property type="entry name" value="ADENYLYLTRANSFERASE AND SULFURTRANSFERASE MOCS3"/>
    <property type="match status" value="1"/>
</dbReference>
<dbReference type="Pfam" id="PF00899">
    <property type="entry name" value="ThiF"/>
    <property type="match status" value="1"/>
</dbReference>
<organism evidence="14 15">
    <name type="scientific">Paraburkholderia megapolitana</name>
    <dbReference type="NCBI Taxonomy" id="420953"/>
    <lineage>
        <taxon>Bacteria</taxon>
        <taxon>Pseudomonadati</taxon>
        <taxon>Pseudomonadota</taxon>
        <taxon>Betaproteobacteria</taxon>
        <taxon>Burkholderiales</taxon>
        <taxon>Burkholderiaceae</taxon>
        <taxon>Paraburkholderia</taxon>
    </lineage>
</organism>
<keyword evidence="15" id="KW-1185">Reference proteome</keyword>
<dbReference type="GO" id="GO:0008146">
    <property type="term" value="F:sulfotransferase activity"/>
    <property type="evidence" value="ECO:0007669"/>
    <property type="project" value="TreeGrafter"/>
</dbReference>
<dbReference type="GO" id="GO:0005524">
    <property type="term" value="F:ATP binding"/>
    <property type="evidence" value="ECO:0007669"/>
    <property type="project" value="UniProtKB-KW"/>
</dbReference>
<proteinExistence type="inferred from homology"/>
<evidence type="ECO:0000256" key="10">
    <source>
        <dbReference type="ARBA" id="ARBA00075110"/>
    </source>
</evidence>
<gene>
    <name evidence="14" type="ORF">SAMN05192543_11724</name>
</gene>
<dbReference type="GO" id="GO:0008641">
    <property type="term" value="F:ubiquitin-like modifier activating enzyme activity"/>
    <property type="evidence" value="ECO:0007669"/>
    <property type="project" value="InterPro"/>
</dbReference>
<evidence type="ECO:0000259" key="13">
    <source>
        <dbReference type="PROSITE" id="PS50206"/>
    </source>
</evidence>
<dbReference type="GO" id="GO:0061605">
    <property type="term" value="F:molybdopterin-synthase adenylyltransferase activity"/>
    <property type="evidence" value="ECO:0007669"/>
    <property type="project" value="UniProtKB-EC"/>
</dbReference>
<dbReference type="Proteomes" id="UP000199548">
    <property type="component" value="Unassembled WGS sequence"/>
</dbReference>
<dbReference type="InterPro" id="IPR035985">
    <property type="entry name" value="Ubiquitin-activating_enz"/>
</dbReference>
<dbReference type="GO" id="GO:0004792">
    <property type="term" value="F:thiosulfate-cyanide sulfurtransferase activity"/>
    <property type="evidence" value="ECO:0007669"/>
    <property type="project" value="TreeGrafter"/>
</dbReference>
<keyword evidence="4" id="KW-0067">ATP-binding</keyword>